<dbReference type="Proteomes" id="UP000675047">
    <property type="component" value="Unassembled WGS sequence"/>
</dbReference>
<name>A0A940X8V0_9FLAO</name>
<comment type="caution">
    <text evidence="1">The sequence shown here is derived from an EMBL/GenBank/DDBJ whole genome shotgun (WGS) entry which is preliminary data.</text>
</comment>
<evidence type="ECO:0000313" key="2">
    <source>
        <dbReference type="Proteomes" id="UP000675047"/>
    </source>
</evidence>
<accession>A0A940X8V0</accession>
<dbReference type="AlphaFoldDB" id="A0A940X8V0"/>
<protein>
    <submittedName>
        <fullName evidence="1">Uncharacterized protein</fullName>
    </submittedName>
</protein>
<dbReference type="RefSeq" id="WP_210667132.1">
    <property type="nucleotide sequence ID" value="NZ_JAGFBV010000023.1"/>
</dbReference>
<proteinExistence type="predicted"/>
<dbReference type="EMBL" id="JAGFBV010000023">
    <property type="protein sequence ID" value="MBP4139159.1"/>
    <property type="molecule type" value="Genomic_DNA"/>
</dbReference>
<sequence length="158" mass="18640">MEKVKRKFRLNVLVSYSANLNINNYQNPIHSILKNFAWLYKLDYSIDSNTKVFDNIDIDSSFYSSIDLIYFRSSAESTIDLKGFQKIIKDVFSYSNPFISGVEVLYQIQKHLKEYPFPNNFIRPLNYPYLEIFEYGKSEIKIPKNDLDDLFPTSKMSN</sequence>
<evidence type="ECO:0000313" key="1">
    <source>
        <dbReference type="EMBL" id="MBP4139159.1"/>
    </source>
</evidence>
<keyword evidence="2" id="KW-1185">Reference proteome</keyword>
<reference evidence="1 2" key="1">
    <citation type="submission" date="2021-03" db="EMBL/GenBank/DDBJ databases">
        <title>Flavobacterium Flabelliformis Sp. Nov. And Flavobacterium Geliluteum Sp. Nov., Two Novel Multidrug Resistant Psychrophilic Species Isolated From Antarctica.</title>
        <authorList>
            <person name="Kralova S."/>
            <person name="Busse H.J."/>
            <person name="Bezdicek M."/>
            <person name="Nykrynova M."/>
            <person name="Kroupova E."/>
            <person name="Krsek D."/>
            <person name="Sedlacek I."/>
        </authorList>
    </citation>
    <scope>NUCLEOTIDE SEQUENCE [LARGE SCALE GENOMIC DNA]</scope>
    <source>
        <strain evidence="1 2">P7388</strain>
    </source>
</reference>
<gene>
    <name evidence="1" type="ORF">J3495_13850</name>
</gene>
<organism evidence="1 2">
    <name type="scientific">Flavobacterium geliluteum</name>
    <dbReference type="NCBI Taxonomy" id="2816120"/>
    <lineage>
        <taxon>Bacteria</taxon>
        <taxon>Pseudomonadati</taxon>
        <taxon>Bacteroidota</taxon>
        <taxon>Flavobacteriia</taxon>
        <taxon>Flavobacteriales</taxon>
        <taxon>Flavobacteriaceae</taxon>
        <taxon>Flavobacterium</taxon>
    </lineage>
</organism>